<dbReference type="EMBL" id="JAWQEG010000527">
    <property type="protein sequence ID" value="KAK3888836.1"/>
    <property type="molecule type" value="Genomic_DNA"/>
</dbReference>
<organism evidence="1 2">
    <name type="scientific">Petrolisthes cinctipes</name>
    <name type="common">Flat porcelain crab</name>
    <dbReference type="NCBI Taxonomy" id="88211"/>
    <lineage>
        <taxon>Eukaryota</taxon>
        <taxon>Metazoa</taxon>
        <taxon>Ecdysozoa</taxon>
        <taxon>Arthropoda</taxon>
        <taxon>Crustacea</taxon>
        <taxon>Multicrustacea</taxon>
        <taxon>Malacostraca</taxon>
        <taxon>Eumalacostraca</taxon>
        <taxon>Eucarida</taxon>
        <taxon>Decapoda</taxon>
        <taxon>Pleocyemata</taxon>
        <taxon>Anomura</taxon>
        <taxon>Galatheoidea</taxon>
        <taxon>Porcellanidae</taxon>
        <taxon>Petrolisthes</taxon>
    </lineage>
</organism>
<proteinExistence type="predicted"/>
<accession>A0AAE1GBG4</accession>
<keyword evidence="2" id="KW-1185">Reference proteome</keyword>
<comment type="caution">
    <text evidence="1">The sequence shown here is derived from an EMBL/GenBank/DDBJ whole genome shotgun (WGS) entry which is preliminary data.</text>
</comment>
<dbReference type="AlphaFoldDB" id="A0AAE1GBG4"/>
<evidence type="ECO:0000313" key="1">
    <source>
        <dbReference type="EMBL" id="KAK3888836.1"/>
    </source>
</evidence>
<name>A0AAE1GBG4_PETCI</name>
<protein>
    <submittedName>
        <fullName evidence="1">Uncharacterized protein</fullName>
    </submittedName>
</protein>
<evidence type="ECO:0000313" key="2">
    <source>
        <dbReference type="Proteomes" id="UP001286313"/>
    </source>
</evidence>
<gene>
    <name evidence="1" type="ORF">Pcinc_007145</name>
</gene>
<sequence>MDTNWCEERLATSVPEKMKQMYQTIFPPTSCSNGFYGVLQSGGLLVTIAAEDRKLKSKCPVASLSAF</sequence>
<dbReference type="Proteomes" id="UP001286313">
    <property type="component" value="Unassembled WGS sequence"/>
</dbReference>
<reference evidence="1" key="1">
    <citation type="submission" date="2023-10" db="EMBL/GenBank/DDBJ databases">
        <title>Genome assemblies of two species of porcelain crab, Petrolisthes cinctipes and Petrolisthes manimaculis (Anomura: Porcellanidae).</title>
        <authorList>
            <person name="Angst P."/>
        </authorList>
    </citation>
    <scope>NUCLEOTIDE SEQUENCE</scope>
    <source>
        <strain evidence="1">PB745_01</strain>
        <tissue evidence="1">Gill</tissue>
    </source>
</reference>